<dbReference type="EMBL" id="FWFU01000003">
    <property type="protein sequence ID" value="SLN50423.1"/>
    <property type="molecule type" value="Genomic_DNA"/>
</dbReference>
<keyword evidence="1 4" id="KW-0808">Transferase</keyword>
<dbReference type="PROSITE" id="PS51186">
    <property type="entry name" value="GNAT"/>
    <property type="match status" value="1"/>
</dbReference>
<feature type="domain" description="N-acetyltransferase" evidence="3">
    <location>
        <begin position="38"/>
        <end position="195"/>
    </location>
</feature>
<evidence type="ECO:0000259" key="3">
    <source>
        <dbReference type="PROSITE" id="PS51186"/>
    </source>
</evidence>
<dbReference type="OrthoDB" id="273614at2"/>
<organism evidence="4 5">
    <name type="scientific">Roseovarius halotolerans</name>
    <dbReference type="NCBI Taxonomy" id="505353"/>
    <lineage>
        <taxon>Bacteria</taxon>
        <taxon>Pseudomonadati</taxon>
        <taxon>Pseudomonadota</taxon>
        <taxon>Alphaproteobacteria</taxon>
        <taxon>Rhodobacterales</taxon>
        <taxon>Roseobacteraceae</taxon>
        <taxon>Roseovarius</taxon>
    </lineage>
</organism>
<protein>
    <submittedName>
        <fullName evidence="4">TDP-fucosamine acetyltransferase</fullName>
    </submittedName>
</protein>
<keyword evidence="2" id="KW-0012">Acyltransferase</keyword>
<accession>A0A1X6ZGD9</accession>
<dbReference type="Proteomes" id="UP000193207">
    <property type="component" value="Unassembled WGS sequence"/>
</dbReference>
<dbReference type="InterPro" id="IPR000182">
    <property type="entry name" value="GNAT_dom"/>
</dbReference>
<evidence type="ECO:0000256" key="2">
    <source>
        <dbReference type="ARBA" id="ARBA00023315"/>
    </source>
</evidence>
<dbReference type="SUPFAM" id="SSF55729">
    <property type="entry name" value="Acyl-CoA N-acyltransferases (Nat)"/>
    <property type="match status" value="1"/>
</dbReference>
<dbReference type="AlphaFoldDB" id="A0A1X6ZGD9"/>
<dbReference type="Pfam" id="PF00583">
    <property type="entry name" value="Acetyltransf_1"/>
    <property type="match status" value="1"/>
</dbReference>
<evidence type="ECO:0000313" key="5">
    <source>
        <dbReference type="Proteomes" id="UP000193207"/>
    </source>
</evidence>
<proteinExistence type="predicted"/>
<reference evidence="4 5" key="1">
    <citation type="submission" date="2017-03" db="EMBL/GenBank/DDBJ databases">
        <authorList>
            <person name="Afonso C.L."/>
            <person name="Miller P.J."/>
            <person name="Scott M.A."/>
            <person name="Spackman E."/>
            <person name="Goraichik I."/>
            <person name="Dimitrov K.M."/>
            <person name="Suarez D.L."/>
            <person name="Swayne D.E."/>
        </authorList>
    </citation>
    <scope>NUCLEOTIDE SEQUENCE [LARGE SCALE GENOMIC DNA]</scope>
    <source>
        <strain evidence="4 5">CECT 8110</strain>
    </source>
</reference>
<dbReference type="PANTHER" id="PTHR43877:SF2">
    <property type="entry name" value="AMINOALKYLPHOSPHONATE N-ACETYLTRANSFERASE-RELATED"/>
    <property type="match status" value="1"/>
</dbReference>
<name>A0A1X6ZGD9_9RHOB</name>
<dbReference type="CDD" id="cd04301">
    <property type="entry name" value="NAT_SF"/>
    <property type="match status" value="1"/>
</dbReference>
<evidence type="ECO:0000256" key="1">
    <source>
        <dbReference type="ARBA" id="ARBA00022679"/>
    </source>
</evidence>
<dbReference type="RefSeq" id="WP_085818260.1">
    <property type="nucleotide sequence ID" value="NZ_FWFU01000003.1"/>
</dbReference>
<dbReference type="InterPro" id="IPR050832">
    <property type="entry name" value="Bact_Acetyltransf"/>
</dbReference>
<dbReference type="Gene3D" id="3.40.630.30">
    <property type="match status" value="1"/>
</dbReference>
<dbReference type="PANTHER" id="PTHR43877">
    <property type="entry name" value="AMINOALKYLPHOSPHONATE N-ACETYLTRANSFERASE-RELATED-RELATED"/>
    <property type="match status" value="1"/>
</dbReference>
<gene>
    <name evidence="4" type="ORF">ROH8110_02742</name>
</gene>
<keyword evidence="5" id="KW-1185">Reference proteome</keyword>
<evidence type="ECO:0000313" key="4">
    <source>
        <dbReference type="EMBL" id="SLN50423.1"/>
    </source>
</evidence>
<dbReference type="GO" id="GO:0016747">
    <property type="term" value="F:acyltransferase activity, transferring groups other than amino-acyl groups"/>
    <property type="evidence" value="ECO:0007669"/>
    <property type="project" value="InterPro"/>
</dbReference>
<sequence length="199" mass="22031">MKVSTPAEGPGRPLLTFFGVAAKVCFMACPQDNRHSSIAIRSYQGADRIWVEDANVRFYRAFHDFDSTFADAVSAALDLLEGQMSDARSLYLIAESGRQPVGCIFLSAETSTVSRIRLFYLEEAYRGRGTGKRLLSAVVTAAREKGFETVRVSTFDRHPEACRLYESFGFEAVSTARSKAFGKDMRQVDYELLLVGGAL</sequence>
<dbReference type="InterPro" id="IPR016181">
    <property type="entry name" value="Acyl_CoA_acyltransferase"/>
</dbReference>